<comment type="caution">
    <text evidence="2">The sequence shown here is derived from an EMBL/GenBank/DDBJ whole genome shotgun (WGS) entry which is preliminary data.</text>
</comment>
<evidence type="ECO:0000313" key="2">
    <source>
        <dbReference type="EMBL" id="OGD89436.1"/>
    </source>
</evidence>
<name>A0A1F5GC62_9BACT</name>
<accession>A0A1F5GC62</accession>
<evidence type="ECO:0000259" key="1">
    <source>
        <dbReference type="SMART" id="SM00670"/>
    </source>
</evidence>
<dbReference type="Gene3D" id="3.40.50.1010">
    <property type="entry name" value="5'-nuclease"/>
    <property type="match status" value="1"/>
</dbReference>
<organism evidence="2 3">
    <name type="scientific">Candidatus Curtissbacteria bacterium RIFCSPHIGHO2_02_FULL_40_16b</name>
    <dbReference type="NCBI Taxonomy" id="1797714"/>
    <lineage>
        <taxon>Bacteria</taxon>
        <taxon>Candidatus Curtissiibacteriota</taxon>
    </lineage>
</organism>
<dbReference type="InterPro" id="IPR029060">
    <property type="entry name" value="PIN-like_dom_sf"/>
</dbReference>
<gene>
    <name evidence="2" type="ORF">A3D04_04535</name>
</gene>
<proteinExistence type="predicted"/>
<dbReference type="Pfam" id="PF13470">
    <property type="entry name" value="PIN_3"/>
    <property type="match status" value="1"/>
</dbReference>
<dbReference type="SMART" id="SM00670">
    <property type="entry name" value="PINc"/>
    <property type="match status" value="1"/>
</dbReference>
<dbReference type="InterPro" id="IPR002850">
    <property type="entry name" value="PIN_toxin-like"/>
</dbReference>
<evidence type="ECO:0000313" key="3">
    <source>
        <dbReference type="Proteomes" id="UP000177369"/>
    </source>
</evidence>
<dbReference type="PANTHER" id="PTHR34610:SF3">
    <property type="entry name" value="SSL7007 PROTEIN"/>
    <property type="match status" value="1"/>
</dbReference>
<dbReference type="Proteomes" id="UP000177369">
    <property type="component" value="Unassembled WGS sequence"/>
</dbReference>
<dbReference type="NCBIfam" id="TIGR00305">
    <property type="entry name" value="putative toxin-antitoxin system toxin component, PIN family"/>
    <property type="match status" value="1"/>
</dbReference>
<dbReference type="InterPro" id="IPR002716">
    <property type="entry name" value="PIN_dom"/>
</dbReference>
<dbReference type="AlphaFoldDB" id="A0A1F5GC62"/>
<dbReference type="EMBL" id="MFBD01000003">
    <property type="protein sequence ID" value="OGD89436.1"/>
    <property type="molecule type" value="Genomic_DNA"/>
</dbReference>
<sequence>MVRVVLDTNIWISALNFGGQPAQILKIAVKKQIRLYSSRALFAELIGVLRKKFGYSDQKIEEVEVLFKKRVKFRESRINLNVVKTDPSDNRVLECALETEADFIVSGDKDLLNLESFRDIRIVGPAEFFKIFKS</sequence>
<reference evidence="2 3" key="1">
    <citation type="journal article" date="2016" name="Nat. Commun.">
        <title>Thousands of microbial genomes shed light on interconnected biogeochemical processes in an aquifer system.</title>
        <authorList>
            <person name="Anantharaman K."/>
            <person name="Brown C.T."/>
            <person name="Hug L.A."/>
            <person name="Sharon I."/>
            <person name="Castelle C.J."/>
            <person name="Probst A.J."/>
            <person name="Thomas B.C."/>
            <person name="Singh A."/>
            <person name="Wilkins M.J."/>
            <person name="Karaoz U."/>
            <person name="Brodie E.L."/>
            <person name="Williams K.H."/>
            <person name="Hubbard S.S."/>
            <person name="Banfield J.F."/>
        </authorList>
    </citation>
    <scope>NUCLEOTIDE SEQUENCE [LARGE SCALE GENOMIC DNA]</scope>
</reference>
<feature type="domain" description="PIN" evidence="1">
    <location>
        <begin position="2"/>
        <end position="113"/>
    </location>
</feature>
<dbReference type="STRING" id="1797714.A3D04_04535"/>
<dbReference type="PANTHER" id="PTHR34610">
    <property type="entry name" value="SSL7007 PROTEIN"/>
    <property type="match status" value="1"/>
</dbReference>
<protein>
    <submittedName>
        <fullName evidence="2">Putative toxin-antitoxin system toxin component, PIN family</fullName>
    </submittedName>
</protein>
<dbReference type="SUPFAM" id="SSF88723">
    <property type="entry name" value="PIN domain-like"/>
    <property type="match status" value="1"/>
</dbReference>